<dbReference type="EMBL" id="FOIB01000007">
    <property type="protein sequence ID" value="SEU26080.1"/>
    <property type="molecule type" value="Genomic_DNA"/>
</dbReference>
<evidence type="ECO:0000313" key="1">
    <source>
        <dbReference type="EMBL" id="SEU26080.1"/>
    </source>
</evidence>
<dbReference type="Proteomes" id="UP000183760">
    <property type="component" value="Unassembled WGS sequence"/>
</dbReference>
<evidence type="ECO:0008006" key="3">
    <source>
        <dbReference type="Google" id="ProtNLM"/>
    </source>
</evidence>
<reference evidence="1 2" key="1">
    <citation type="submission" date="2016-10" db="EMBL/GenBank/DDBJ databases">
        <authorList>
            <person name="Varghese N."/>
            <person name="Submissions S."/>
        </authorList>
    </citation>
    <scope>NUCLEOTIDE SEQUENCE [LARGE SCALE GENOMIC DNA]</scope>
    <source>
        <strain evidence="1 2">DSM 16525</strain>
    </source>
</reference>
<name>A0ABY1CNC1_MYXFU</name>
<sequence length="217" mass="23180">MAGTTRTDIEMNRSFGVGVAALLATMMLGSGCSKRVESESQTSAVAGSVADYYPLAVGNSWTYRQNGRADKLVTVEILKQEEGFFHDNQGGQLAVDAYGLRDPKRYLLRGPLETGHAWTNVVSVSSTERYRIIQAGSACDTPAGTFPSCVQVEGRNRVDAQATLVNAMTFAPGVGMVRMEIFLETASQQRIPQTHLELTAYEVGGSRAPGASTPPAG</sequence>
<gene>
    <name evidence="1" type="ORF">SAMN05443572_107202</name>
</gene>
<dbReference type="PROSITE" id="PS51257">
    <property type="entry name" value="PROKAR_LIPOPROTEIN"/>
    <property type="match status" value="1"/>
</dbReference>
<accession>A0ABY1CNC1</accession>
<comment type="caution">
    <text evidence="1">The sequence shown here is derived from an EMBL/GenBank/DDBJ whole genome shotgun (WGS) entry which is preliminary data.</text>
</comment>
<keyword evidence="2" id="KW-1185">Reference proteome</keyword>
<organism evidence="1 2">
    <name type="scientific">Myxococcus fulvus</name>
    <dbReference type="NCBI Taxonomy" id="33"/>
    <lineage>
        <taxon>Bacteria</taxon>
        <taxon>Pseudomonadati</taxon>
        <taxon>Myxococcota</taxon>
        <taxon>Myxococcia</taxon>
        <taxon>Myxococcales</taxon>
        <taxon>Cystobacterineae</taxon>
        <taxon>Myxococcaceae</taxon>
        <taxon>Myxococcus</taxon>
    </lineage>
</organism>
<protein>
    <recommendedName>
        <fullName evidence="3">Lipoprotein</fullName>
    </recommendedName>
</protein>
<proteinExistence type="predicted"/>
<dbReference type="Gene3D" id="2.40.360.20">
    <property type="match status" value="1"/>
</dbReference>
<dbReference type="RefSeq" id="WP_046713510.1">
    <property type="nucleotide sequence ID" value="NZ_BJXR01000036.1"/>
</dbReference>
<evidence type="ECO:0000313" key="2">
    <source>
        <dbReference type="Proteomes" id="UP000183760"/>
    </source>
</evidence>